<dbReference type="RefSeq" id="XP_021881940.1">
    <property type="nucleotide sequence ID" value="XM_022026529.1"/>
</dbReference>
<feature type="region of interest" description="Disordered" evidence="1">
    <location>
        <begin position="97"/>
        <end position="126"/>
    </location>
</feature>
<gene>
    <name evidence="2" type="ORF">BCR41DRAFT_370365</name>
</gene>
<dbReference type="EMBL" id="MCFF01000016">
    <property type="protein sequence ID" value="ORZ17553.1"/>
    <property type="molecule type" value="Genomic_DNA"/>
</dbReference>
<protein>
    <submittedName>
        <fullName evidence="2">Uncharacterized protein</fullName>
    </submittedName>
</protein>
<dbReference type="InParanoid" id="A0A1Y2GTL7"/>
<dbReference type="Proteomes" id="UP000193648">
    <property type="component" value="Unassembled WGS sequence"/>
</dbReference>
<dbReference type="AlphaFoldDB" id="A0A1Y2GTL7"/>
<name>A0A1Y2GTL7_9FUNG</name>
<comment type="caution">
    <text evidence="2">The sequence shown here is derived from an EMBL/GenBank/DDBJ whole genome shotgun (WGS) entry which is preliminary data.</text>
</comment>
<sequence length="126" mass="14126">MSSIFCRSCIVKENVRAIGTFIFATNSWLNLPAQITEFGESSSYEGKIISQPIKTLYLYTLVNCCELCNQIWLDGVKYLINMVQCCDTVYLFYRNPNNPDNPDDPGNPDNAVPQSSKTGKTMCFSG</sequence>
<proteinExistence type="predicted"/>
<evidence type="ECO:0000256" key="1">
    <source>
        <dbReference type="SAM" id="MobiDB-lite"/>
    </source>
</evidence>
<evidence type="ECO:0000313" key="2">
    <source>
        <dbReference type="EMBL" id="ORZ17553.1"/>
    </source>
</evidence>
<organism evidence="2 3">
    <name type="scientific">Lobosporangium transversale</name>
    <dbReference type="NCBI Taxonomy" id="64571"/>
    <lineage>
        <taxon>Eukaryota</taxon>
        <taxon>Fungi</taxon>
        <taxon>Fungi incertae sedis</taxon>
        <taxon>Mucoromycota</taxon>
        <taxon>Mortierellomycotina</taxon>
        <taxon>Mortierellomycetes</taxon>
        <taxon>Mortierellales</taxon>
        <taxon>Mortierellaceae</taxon>
        <taxon>Lobosporangium</taxon>
    </lineage>
</organism>
<keyword evidence="3" id="KW-1185">Reference proteome</keyword>
<dbReference type="GeneID" id="33568372"/>
<accession>A0A1Y2GTL7</accession>
<evidence type="ECO:0000313" key="3">
    <source>
        <dbReference type="Proteomes" id="UP000193648"/>
    </source>
</evidence>
<reference evidence="2 3" key="1">
    <citation type="submission" date="2016-07" db="EMBL/GenBank/DDBJ databases">
        <title>Pervasive Adenine N6-methylation of Active Genes in Fungi.</title>
        <authorList>
            <consortium name="DOE Joint Genome Institute"/>
            <person name="Mondo S.J."/>
            <person name="Dannebaum R.O."/>
            <person name="Kuo R.C."/>
            <person name="Labutti K."/>
            <person name="Haridas S."/>
            <person name="Kuo A."/>
            <person name="Salamov A."/>
            <person name="Ahrendt S.R."/>
            <person name="Lipzen A."/>
            <person name="Sullivan W."/>
            <person name="Andreopoulos W.B."/>
            <person name="Clum A."/>
            <person name="Lindquist E."/>
            <person name="Daum C."/>
            <person name="Ramamoorthy G.K."/>
            <person name="Gryganskyi A."/>
            <person name="Culley D."/>
            <person name="Magnuson J.K."/>
            <person name="James T.Y."/>
            <person name="O'Malley M.A."/>
            <person name="Stajich J.E."/>
            <person name="Spatafora J.W."/>
            <person name="Visel A."/>
            <person name="Grigoriev I.V."/>
        </authorList>
    </citation>
    <scope>NUCLEOTIDE SEQUENCE [LARGE SCALE GENOMIC DNA]</scope>
    <source>
        <strain evidence="2 3">NRRL 3116</strain>
    </source>
</reference>